<dbReference type="Gene3D" id="3.90.1150.30">
    <property type="match status" value="1"/>
</dbReference>
<dbReference type="InterPro" id="IPR058532">
    <property type="entry name" value="YjbR/MT2646/Rv2570-like"/>
</dbReference>
<keyword evidence="2" id="KW-1185">Reference proteome</keyword>
<dbReference type="SUPFAM" id="SSF142906">
    <property type="entry name" value="YjbR-like"/>
    <property type="match status" value="1"/>
</dbReference>
<protein>
    <submittedName>
        <fullName evidence="1">MmcQ/YjbR family DNA-binding protein</fullName>
    </submittedName>
</protein>
<evidence type="ECO:0000313" key="2">
    <source>
        <dbReference type="Proteomes" id="UP001371305"/>
    </source>
</evidence>
<sequence length="112" mass="12693">MTLQEARKFALSLPEATEEPHFDFTSFRVGGKIFASAPPESEYLHVFVPEEFREAALARGSDFLEELHWGKRVVGLRVILPAAKAVEVHALLEQAWSHKAPKRLRALREAKE</sequence>
<dbReference type="GO" id="GO:0003677">
    <property type="term" value="F:DNA binding"/>
    <property type="evidence" value="ECO:0007669"/>
    <property type="project" value="UniProtKB-KW"/>
</dbReference>
<name>A0ABU9AUY8_9BACT</name>
<organism evidence="1 2">
    <name type="scientific">Luteolibacter soli</name>
    <dbReference type="NCBI Taxonomy" id="3135280"/>
    <lineage>
        <taxon>Bacteria</taxon>
        <taxon>Pseudomonadati</taxon>
        <taxon>Verrucomicrobiota</taxon>
        <taxon>Verrucomicrobiia</taxon>
        <taxon>Verrucomicrobiales</taxon>
        <taxon>Verrucomicrobiaceae</taxon>
        <taxon>Luteolibacter</taxon>
    </lineage>
</organism>
<keyword evidence="1" id="KW-0238">DNA-binding</keyword>
<dbReference type="RefSeq" id="WP_341404802.1">
    <property type="nucleotide sequence ID" value="NZ_JBBUKT010000004.1"/>
</dbReference>
<dbReference type="Proteomes" id="UP001371305">
    <property type="component" value="Unassembled WGS sequence"/>
</dbReference>
<proteinExistence type="predicted"/>
<reference evidence="1 2" key="1">
    <citation type="submission" date="2024-04" db="EMBL/GenBank/DDBJ databases">
        <title>Luteolibacter sp. isolated from soil.</title>
        <authorList>
            <person name="An J."/>
        </authorList>
    </citation>
    <scope>NUCLEOTIDE SEQUENCE [LARGE SCALE GENOMIC DNA]</scope>
    <source>
        <strain evidence="1 2">Y139</strain>
    </source>
</reference>
<dbReference type="Pfam" id="PF04237">
    <property type="entry name" value="YjbR"/>
    <property type="match status" value="1"/>
</dbReference>
<dbReference type="InterPro" id="IPR038056">
    <property type="entry name" value="YjbR-like_sf"/>
</dbReference>
<comment type="caution">
    <text evidence="1">The sequence shown here is derived from an EMBL/GenBank/DDBJ whole genome shotgun (WGS) entry which is preliminary data.</text>
</comment>
<dbReference type="EMBL" id="JBBUKT010000004">
    <property type="protein sequence ID" value="MEK7951200.1"/>
    <property type="molecule type" value="Genomic_DNA"/>
</dbReference>
<gene>
    <name evidence="1" type="ORF">WKV53_11855</name>
</gene>
<accession>A0ABU9AUY8</accession>
<evidence type="ECO:0000313" key="1">
    <source>
        <dbReference type="EMBL" id="MEK7951200.1"/>
    </source>
</evidence>